<proteinExistence type="inferred from homology"/>
<dbReference type="FunFam" id="1.20.58.110:FF:000001">
    <property type="entry name" value="30S ribosomal protein S20"/>
    <property type="match status" value="1"/>
</dbReference>
<dbReference type="eggNOG" id="COG0268">
    <property type="taxonomic scope" value="Bacteria"/>
</dbReference>
<dbReference type="PANTHER" id="PTHR33398">
    <property type="entry name" value="30S RIBOSOMAL PROTEIN S20"/>
    <property type="match status" value="1"/>
</dbReference>
<dbReference type="Proteomes" id="UP000013520">
    <property type="component" value="Chromosome"/>
</dbReference>
<gene>
    <name evidence="8" type="primary">rpsT</name>
    <name evidence="9" type="ORF">Desgi_1317</name>
</gene>
<dbReference type="OrthoDB" id="9808392at2"/>
<keyword evidence="3 8" id="KW-0699">rRNA-binding</keyword>
<dbReference type="GO" id="GO:0003735">
    <property type="term" value="F:structural constituent of ribosome"/>
    <property type="evidence" value="ECO:0007669"/>
    <property type="project" value="InterPro"/>
</dbReference>
<evidence type="ECO:0000313" key="9">
    <source>
        <dbReference type="EMBL" id="AGL00824.1"/>
    </source>
</evidence>
<dbReference type="EMBL" id="CP003273">
    <property type="protein sequence ID" value="AGL00824.1"/>
    <property type="molecule type" value="Genomic_DNA"/>
</dbReference>
<keyword evidence="10" id="KW-1185">Reference proteome</keyword>
<comment type="similarity">
    <text evidence="2 8">Belongs to the bacterial ribosomal protein bS20 family.</text>
</comment>
<protein>
    <recommendedName>
        <fullName evidence="7 8">Small ribosomal subunit protein bS20</fullName>
    </recommendedName>
</protein>
<dbReference type="RefSeq" id="WP_006522611.1">
    <property type="nucleotide sequence ID" value="NC_021184.1"/>
</dbReference>
<dbReference type="Gene3D" id="1.20.58.110">
    <property type="entry name" value="Ribosomal protein S20"/>
    <property type="match status" value="1"/>
</dbReference>
<name>R4KE10_9FIRM</name>
<dbReference type="AlphaFoldDB" id="R4KE10"/>
<dbReference type="NCBIfam" id="TIGR00029">
    <property type="entry name" value="S20"/>
    <property type="match status" value="1"/>
</dbReference>
<sequence length="89" mass="10240">MPNIKSAAKRVLIIKKRTERNRRIKSTVRTAVRRFHEAMTVDNKEDAQVKLRRALVTIDKAVTKGVLHKNTAARQKSRLTKFFNKNIAG</sequence>
<evidence type="ECO:0000313" key="10">
    <source>
        <dbReference type="Proteomes" id="UP000013520"/>
    </source>
</evidence>
<dbReference type="Pfam" id="PF01649">
    <property type="entry name" value="Ribosomal_S20p"/>
    <property type="match status" value="1"/>
</dbReference>
<dbReference type="HOGENOM" id="CLU_160655_1_0_9"/>
<dbReference type="GO" id="GO:0006412">
    <property type="term" value="P:translation"/>
    <property type="evidence" value="ECO:0007669"/>
    <property type="project" value="UniProtKB-UniRule"/>
</dbReference>
<evidence type="ECO:0000256" key="3">
    <source>
        <dbReference type="ARBA" id="ARBA00022730"/>
    </source>
</evidence>
<dbReference type="InterPro" id="IPR036510">
    <property type="entry name" value="Ribosomal_bS20_sf"/>
</dbReference>
<dbReference type="HAMAP" id="MF_00500">
    <property type="entry name" value="Ribosomal_bS20"/>
    <property type="match status" value="1"/>
</dbReference>
<keyword evidence="4 8" id="KW-0694">RNA-binding</keyword>
<reference evidence="9 10" key="1">
    <citation type="submission" date="2012-01" db="EMBL/GenBank/DDBJ databases">
        <title>Complete sequence of Desulfotomaculum gibsoniae DSM 7213.</title>
        <authorList>
            <consortium name="US DOE Joint Genome Institute"/>
            <person name="Lucas S."/>
            <person name="Han J."/>
            <person name="Lapidus A."/>
            <person name="Cheng J.-F."/>
            <person name="Goodwin L."/>
            <person name="Pitluck S."/>
            <person name="Peters L."/>
            <person name="Ovchinnikova G."/>
            <person name="Teshima H."/>
            <person name="Detter J.C."/>
            <person name="Han C."/>
            <person name="Tapia R."/>
            <person name="Land M."/>
            <person name="Hauser L."/>
            <person name="Kyrpides N."/>
            <person name="Ivanova N."/>
            <person name="Pagani I."/>
            <person name="Parshina S."/>
            <person name="Plugge C."/>
            <person name="Muyzer G."/>
            <person name="Kuever J."/>
            <person name="Ivanova A."/>
            <person name="Nazina T."/>
            <person name="Klenk H.-P."/>
            <person name="Brambilla E."/>
            <person name="Spring S."/>
            <person name="Stams A.F."/>
            <person name="Woyke T."/>
        </authorList>
    </citation>
    <scope>NUCLEOTIDE SEQUENCE [LARGE SCALE GENOMIC DNA]</scope>
    <source>
        <strain evidence="9 10">DSM 7213</strain>
    </source>
</reference>
<evidence type="ECO:0000256" key="1">
    <source>
        <dbReference type="ARBA" id="ARBA00003134"/>
    </source>
</evidence>
<comment type="function">
    <text evidence="1 8">Binds directly to 16S ribosomal RNA.</text>
</comment>
<keyword evidence="6 8" id="KW-0687">Ribonucleoprotein</keyword>
<dbReference type="STRING" id="767817.Desgi_1317"/>
<evidence type="ECO:0000256" key="8">
    <source>
        <dbReference type="HAMAP-Rule" id="MF_00500"/>
    </source>
</evidence>
<evidence type="ECO:0000256" key="5">
    <source>
        <dbReference type="ARBA" id="ARBA00022980"/>
    </source>
</evidence>
<keyword evidence="5 8" id="KW-0689">Ribosomal protein</keyword>
<dbReference type="SUPFAM" id="SSF46992">
    <property type="entry name" value="Ribosomal protein S20"/>
    <property type="match status" value="1"/>
</dbReference>
<dbReference type="InterPro" id="IPR002583">
    <property type="entry name" value="Ribosomal_bS20"/>
</dbReference>
<evidence type="ECO:0000256" key="4">
    <source>
        <dbReference type="ARBA" id="ARBA00022884"/>
    </source>
</evidence>
<evidence type="ECO:0000256" key="7">
    <source>
        <dbReference type="ARBA" id="ARBA00035136"/>
    </source>
</evidence>
<dbReference type="GO" id="GO:0070181">
    <property type="term" value="F:small ribosomal subunit rRNA binding"/>
    <property type="evidence" value="ECO:0007669"/>
    <property type="project" value="TreeGrafter"/>
</dbReference>
<evidence type="ECO:0000256" key="2">
    <source>
        <dbReference type="ARBA" id="ARBA00007634"/>
    </source>
</evidence>
<dbReference type="PANTHER" id="PTHR33398:SF1">
    <property type="entry name" value="SMALL RIBOSOMAL SUBUNIT PROTEIN BS20C"/>
    <property type="match status" value="1"/>
</dbReference>
<organism evidence="9 10">
    <name type="scientific">Desulfoscipio gibsoniae DSM 7213</name>
    <dbReference type="NCBI Taxonomy" id="767817"/>
    <lineage>
        <taxon>Bacteria</taxon>
        <taxon>Bacillati</taxon>
        <taxon>Bacillota</taxon>
        <taxon>Clostridia</taxon>
        <taxon>Eubacteriales</taxon>
        <taxon>Desulfallaceae</taxon>
        <taxon>Desulfoscipio</taxon>
    </lineage>
</organism>
<dbReference type="GO" id="GO:0015935">
    <property type="term" value="C:small ribosomal subunit"/>
    <property type="evidence" value="ECO:0007669"/>
    <property type="project" value="TreeGrafter"/>
</dbReference>
<dbReference type="KEGG" id="dgi:Desgi_1317"/>
<evidence type="ECO:0000256" key="6">
    <source>
        <dbReference type="ARBA" id="ARBA00023274"/>
    </source>
</evidence>
<accession>R4KE10</accession>